<dbReference type="AlphaFoldDB" id="A0A0J0XU23"/>
<organism evidence="1 2">
    <name type="scientific">Cutaneotrichosporon oleaginosum</name>
    <dbReference type="NCBI Taxonomy" id="879819"/>
    <lineage>
        <taxon>Eukaryota</taxon>
        <taxon>Fungi</taxon>
        <taxon>Dikarya</taxon>
        <taxon>Basidiomycota</taxon>
        <taxon>Agaricomycotina</taxon>
        <taxon>Tremellomycetes</taxon>
        <taxon>Trichosporonales</taxon>
        <taxon>Trichosporonaceae</taxon>
        <taxon>Cutaneotrichosporon</taxon>
    </lineage>
</organism>
<evidence type="ECO:0000313" key="1">
    <source>
        <dbReference type="EMBL" id="KLT44552.1"/>
    </source>
</evidence>
<evidence type="ECO:0000313" key="2">
    <source>
        <dbReference type="Proteomes" id="UP000053611"/>
    </source>
</evidence>
<sequence>MAGHPPRYPAAAVEGIEQQNSKHGCASHLHITLHLSQKVSSHPSHPSHLSLPTPPRALSAVIPVNPTIVSQLCTLVAMPSSFLESHTSICDAIIQNAPHASLVALRATSRTMRDVIDRHLVKHVGIRHSASIVLAKLPEGYRRIPRADWLNVSNLTDAVRVVDIVVTEEDEEAARKHNAEHREALKEIQRKLQNGTWGGRRPALGAPRCWCNQDTVEVSGYNHYLSLRLKNVKLIRRWRGHRCRQLIKAPRTITFIPPNLVNPAHVFLQGDAETSEVHVVHLGHSSQLTIEHHTFPQDVAHVVVRIAPPSSDPARSAAPFLSVHDCHRATLYPLSDFAEAVACRVAVDTVKITLVGSELWSWLALEPKCFGLQAVHWIYRHLVGALRVSRKDAMLISMNQVMIMTESEYKLEMGWMYDLEAYCEQSGL</sequence>
<dbReference type="GeneID" id="28988087"/>
<name>A0A0J0XU23_9TREE</name>
<dbReference type="EMBL" id="KQ087186">
    <property type="protein sequence ID" value="KLT44552.1"/>
    <property type="molecule type" value="Genomic_DNA"/>
</dbReference>
<evidence type="ECO:0008006" key="3">
    <source>
        <dbReference type="Google" id="ProtNLM"/>
    </source>
</evidence>
<gene>
    <name evidence="1" type="ORF">CC85DRAFT_8754</name>
</gene>
<dbReference type="RefSeq" id="XP_018281043.1">
    <property type="nucleotide sequence ID" value="XM_018427484.1"/>
</dbReference>
<protein>
    <recommendedName>
        <fullName evidence="3">F-box domain-containing protein</fullName>
    </recommendedName>
</protein>
<keyword evidence="2" id="KW-1185">Reference proteome</keyword>
<reference evidence="1 2" key="1">
    <citation type="submission" date="2015-03" db="EMBL/GenBank/DDBJ databases">
        <title>Genomics and transcriptomics of the oil-accumulating basidiomycete yeast T. oleaginosus allow insights into substrate utilization and the diverse evolutionary trajectories of mating systems in fungi.</title>
        <authorList>
            <consortium name="DOE Joint Genome Institute"/>
            <person name="Kourist R."/>
            <person name="Kracht O."/>
            <person name="Bracharz F."/>
            <person name="Lipzen A."/>
            <person name="Nolan M."/>
            <person name="Ohm R."/>
            <person name="Grigoriev I."/>
            <person name="Sun S."/>
            <person name="Heitman J."/>
            <person name="Bruck T."/>
            <person name="Nowrousian M."/>
        </authorList>
    </citation>
    <scope>NUCLEOTIDE SEQUENCE [LARGE SCALE GENOMIC DNA]</scope>
    <source>
        <strain evidence="1 2">IBC0246</strain>
    </source>
</reference>
<accession>A0A0J0XU23</accession>
<dbReference type="Proteomes" id="UP000053611">
    <property type="component" value="Unassembled WGS sequence"/>
</dbReference>
<proteinExistence type="predicted"/>